<dbReference type="SUPFAM" id="SSF56219">
    <property type="entry name" value="DNase I-like"/>
    <property type="match status" value="1"/>
</dbReference>
<evidence type="ECO:0000256" key="2">
    <source>
        <dbReference type="ARBA" id="ARBA00022737"/>
    </source>
</evidence>
<gene>
    <name evidence="5" type="ORF">CKY28_17715</name>
</gene>
<dbReference type="InterPro" id="IPR003644">
    <property type="entry name" value="Calx_beta"/>
</dbReference>
<feature type="domain" description="Calx-beta" evidence="4">
    <location>
        <begin position="169"/>
        <end position="273"/>
    </location>
</feature>
<dbReference type="Proteomes" id="UP000218151">
    <property type="component" value="Unassembled WGS sequence"/>
</dbReference>
<dbReference type="Gene3D" id="3.60.10.10">
    <property type="entry name" value="Endonuclease/exonuclease/phosphatase"/>
    <property type="match status" value="1"/>
</dbReference>
<protein>
    <recommendedName>
        <fullName evidence="4">Calx-beta domain-containing protein</fullName>
    </recommendedName>
</protein>
<accession>A0A2A2SAJ5</accession>
<sequence length="1409" mass="143154">MPTSVFVNEFHYDNAGTDAGEFIEIAGPAGTSLAGWSVVFYNGSNAPTAAVPYRTLALSGVIDDEGGSGFGALSFALPVDGLQNGANDGFALVNAANEVVQFLSYEGVITAAAGAAGGPAAGLTSTDVGVGESNGTPAGFSLRLAGAGTTYEGFTWQAPADDTPGEVNQGQTFGAAPQPGRLSIADASVVEGDAGETDLVFTVSRTGGTAGAVSATYTIGFPAGGADAGDLAAGQPLTGIVSFADGVDEATVTVRVAGDTAVEADEAFTVTLSAPEGGATLDDAAATGTITNDDSAAAGGTAFINELLYDPAGADSNEAVEIAGTAGLDLTGWKLVLYNGNGGGDYQTINLSGTIDDEDNGFGALSFPTPGIQNGAPDGLALVNASNNVVQFLSYEGVFAATSGPAQGLTSEDIGVAQTGSEPNTHSLQLKGAGSEEGDFTWTAASASSFGSINAGQDFAAPNPNGSFRVGDANVMEGNGGTSTIEFTVRRAGGTDGTATVGYSVAFGSGSGRADAADLSGPTGGTLTFADGEDERTIAIQVVGDTASEPDETFTVQLADATGGADIADATATGTIVSDDIATLRIHEIQGAGHRSAYEGQAVVTSGVVTQVVGNGFYIQEPNPDASRATSEGIFVFTRTAPGAAATVGNLVRVTGEVGEFRPGADPLNLTVTQIAPSAALEVVSTGNALPGAALIGPDGLAPPTTIIEDDGFSSFNPATDGVDFYESLEGMRVTVQDPVVIQPTNGFGEIWTLASRDGADLLGTNLSADGLPVVRGGEGGLGVVNQLAGSDFNPERIQIDGLSGDLADVATGTVLADVTGILSYSFGNYEVLTASVTVAKTAAPTQETTALAGADDALLLASYNVLNLDPNDGDGDADVASGRFDAIAFDIATNLNLPDVIVLQEVQDDDGSVNSDVVSANGTLSLLSDRIFAASGIRYSFQDNPFITDDRSGGEPGGNIRVAFLYRQDRVDLDEASVATLVDPAAQANDPANPFYAARPPLVGDFLFNGERVTVVGNHFTSKGGSSPLYGSVQPSVAGGEVRRAQQADVVNDYVEARLAADAGARIVVAGDLNEFQFEEPLGVLTGVLELDGATLSSGGAAELRNLTELLPENERYSYVFEGNAQQLDHVLVTNALSSGAAVDVVHINRDGFAADHDPVVARLVIPAANPGCPVLDREGTVDGSAAANEVLTGFAAANTFFFDVEAASGRDRITNFGRNDVLATSRALFDGNRDGVVTFGRDNRLGLDGQNGGDTVALPGVGSLRFLGEACDGVFVYADARVRPSGAFEGTLGDDVLAGAANGARVEDFFYDTALGIDLGDDRIERFDANDRLVTTVALFDEDGDGVIEFGTDGRFDLSDGSGDLGSVAIFGAAGEQVRTLRFDGTVAANGVTYHRYSLVDDPTFGG</sequence>
<dbReference type="PANTHER" id="PTHR42834:SF1">
    <property type="entry name" value="ENDONUCLEASE_EXONUCLEASE_PHOSPHATASE FAMILY PROTEIN (AFU_ORTHOLOGUE AFUA_3G09210)"/>
    <property type="match status" value="1"/>
</dbReference>
<dbReference type="GO" id="GO:0016020">
    <property type="term" value="C:membrane"/>
    <property type="evidence" value="ECO:0007669"/>
    <property type="project" value="InterPro"/>
</dbReference>
<dbReference type="PANTHER" id="PTHR42834">
    <property type="entry name" value="ENDONUCLEASE/EXONUCLEASE/PHOSPHATASE FAMILY PROTEIN (AFU_ORTHOLOGUE AFUA_3G09210)"/>
    <property type="match status" value="1"/>
</dbReference>
<organism evidence="5 6">
    <name type="scientific">Sphingomonas lenta</name>
    <dbReference type="NCBI Taxonomy" id="1141887"/>
    <lineage>
        <taxon>Bacteria</taxon>
        <taxon>Pseudomonadati</taxon>
        <taxon>Pseudomonadota</taxon>
        <taxon>Alphaproteobacteria</taxon>
        <taxon>Sphingomonadales</taxon>
        <taxon>Sphingomonadaceae</taxon>
        <taxon>Sphingomonas</taxon>
    </lineage>
</organism>
<evidence type="ECO:0000313" key="6">
    <source>
        <dbReference type="Proteomes" id="UP000218151"/>
    </source>
</evidence>
<feature type="domain" description="Calx-beta" evidence="4">
    <location>
        <begin position="455"/>
        <end position="559"/>
    </location>
</feature>
<name>A0A2A2SAJ5_9SPHN</name>
<dbReference type="OrthoDB" id="5469761at2"/>
<evidence type="ECO:0000313" key="5">
    <source>
        <dbReference type="EMBL" id="PAX06324.1"/>
    </source>
</evidence>
<proteinExistence type="predicted"/>
<dbReference type="Gene3D" id="2.60.40.2030">
    <property type="match status" value="2"/>
</dbReference>
<dbReference type="InterPro" id="IPR005135">
    <property type="entry name" value="Endo/exonuclease/phosphatase"/>
</dbReference>
<dbReference type="InterPro" id="IPR036691">
    <property type="entry name" value="Endo/exonu/phosph_ase_sf"/>
</dbReference>
<dbReference type="GO" id="GO:0003824">
    <property type="term" value="F:catalytic activity"/>
    <property type="evidence" value="ECO:0007669"/>
    <property type="project" value="InterPro"/>
</dbReference>
<dbReference type="GO" id="GO:0007154">
    <property type="term" value="P:cell communication"/>
    <property type="evidence" value="ECO:0007669"/>
    <property type="project" value="InterPro"/>
</dbReference>
<keyword evidence="6" id="KW-1185">Reference proteome</keyword>
<dbReference type="CDD" id="cd04486">
    <property type="entry name" value="YhcR_OBF_like"/>
    <property type="match status" value="1"/>
</dbReference>
<dbReference type="SMART" id="SM00237">
    <property type="entry name" value="Calx_beta"/>
    <property type="match status" value="2"/>
</dbReference>
<keyword evidence="3" id="KW-0106">Calcium</keyword>
<reference evidence="6" key="1">
    <citation type="submission" date="2017-09" db="EMBL/GenBank/DDBJ databases">
        <authorList>
            <person name="Feng G."/>
            <person name="Zhu H."/>
        </authorList>
    </citation>
    <scope>NUCLEOTIDE SEQUENCE [LARGE SCALE GENOMIC DNA]</scope>
    <source>
        <strain evidence="6">1PNM-20</strain>
    </source>
</reference>
<evidence type="ECO:0000256" key="3">
    <source>
        <dbReference type="ARBA" id="ARBA00022837"/>
    </source>
</evidence>
<dbReference type="RefSeq" id="WP_095999730.1">
    <property type="nucleotide sequence ID" value="NZ_NSLI01000008.1"/>
</dbReference>
<keyword evidence="2" id="KW-0677">Repeat</keyword>
<dbReference type="Pfam" id="PF03160">
    <property type="entry name" value="Calx-beta"/>
    <property type="match status" value="2"/>
</dbReference>
<evidence type="ECO:0000259" key="4">
    <source>
        <dbReference type="SMART" id="SM00237"/>
    </source>
</evidence>
<comment type="caution">
    <text evidence="5">The sequence shown here is derived from an EMBL/GenBank/DDBJ whole genome shotgun (WGS) entry which is preliminary data.</text>
</comment>
<evidence type="ECO:0000256" key="1">
    <source>
        <dbReference type="ARBA" id="ARBA00022729"/>
    </source>
</evidence>
<dbReference type="SUPFAM" id="SSF141072">
    <property type="entry name" value="CalX-like"/>
    <property type="match status" value="2"/>
</dbReference>
<dbReference type="EMBL" id="NSLI01000008">
    <property type="protein sequence ID" value="PAX06324.1"/>
    <property type="molecule type" value="Genomic_DNA"/>
</dbReference>
<dbReference type="InterPro" id="IPR038081">
    <property type="entry name" value="CalX-like_sf"/>
</dbReference>
<dbReference type="Pfam" id="PF03372">
    <property type="entry name" value="Exo_endo_phos"/>
    <property type="match status" value="1"/>
</dbReference>
<keyword evidence="1" id="KW-0732">Signal</keyword>